<feature type="region of interest" description="Disordered" evidence="1">
    <location>
        <begin position="22"/>
        <end position="65"/>
    </location>
</feature>
<gene>
    <name evidence="2" type="ORF">PCOR1329_LOCUS81261</name>
</gene>
<protein>
    <recommendedName>
        <fullName evidence="4">Histone H2A</fullName>
    </recommendedName>
</protein>
<keyword evidence="3" id="KW-1185">Reference proteome</keyword>
<reference evidence="2" key="1">
    <citation type="submission" date="2023-10" db="EMBL/GenBank/DDBJ databases">
        <authorList>
            <person name="Chen Y."/>
            <person name="Shah S."/>
            <person name="Dougan E. K."/>
            <person name="Thang M."/>
            <person name="Chan C."/>
        </authorList>
    </citation>
    <scope>NUCLEOTIDE SEQUENCE [LARGE SCALE GENOMIC DNA]</scope>
</reference>
<proteinExistence type="predicted"/>
<dbReference type="EMBL" id="CAUYUJ010021589">
    <property type="protein sequence ID" value="CAK0905619.1"/>
    <property type="molecule type" value="Genomic_DNA"/>
</dbReference>
<feature type="compositionally biased region" description="Basic and acidic residues" evidence="1">
    <location>
        <begin position="22"/>
        <end position="38"/>
    </location>
</feature>
<accession>A0ABN9Y4F2</accession>
<evidence type="ECO:0000313" key="2">
    <source>
        <dbReference type="EMBL" id="CAK0905619.1"/>
    </source>
</evidence>
<sequence>MTMLRRSDAAAFAATVQRKGDVRTWRGTGERRKEHTKQQEAAVGGQKTRRGRPTLGMGGKNLPILEHPRPVQVKQILRGRAPYRIESYPWACLSNALLLSTLAL</sequence>
<evidence type="ECO:0000256" key="1">
    <source>
        <dbReference type="SAM" id="MobiDB-lite"/>
    </source>
</evidence>
<evidence type="ECO:0008006" key="4">
    <source>
        <dbReference type="Google" id="ProtNLM"/>
    </source>
</evidence>
<dbReference type="Proteomes" id="UP001189429">
    <property type="component" value="Unassembled WGS sequence"/>
</dbReference>
<organism evidence="2 3">
    <name type="scientific">Prorocentrum cordatum</name>
    <dbReference type="NCBI Taxonomy" id="2364126"/>
    <lineage>
        <taxon>Eukaryota</taxon>
        <taxon>Sar</taxon>
        <taxon>Alveolata</taxon>
        <taxon>Dinophyceae</taxon>
        <taxon>Prorocentrales</taxon>
        <taxon>Prorocentraceae</taxon>
        <taxon>Prorocentrum</taxon>
    </lineage>
</organism>
<evidence type="ECO:0000313" key="3">
    <source>
        <dbReference type="Proteomes" id="UP001189429"/>
    </source>
</evidence>
<name>A0ABN9Y4F2_9DINO</name>
<comment type="caution">
    <text evidence="2">The sequence shown here is derived from an EMBL/GenBank/DDBJ whole genome shotgun (WGS) entry which is preliminary data.</text>
</comment>